<keyword evidence="1" id="KW-0472">Membrane</keyword>
<feature type="transmembrane region" description="Helical" evidence="1">
    <location>
        <begin position="123"/>
        <end position="141"/>
    </location>
</feature>
<keyword evidence="3" id="KW-1185">Reference proteome</keyword>
<evidence type="ECO:0000313" key="3">
    <source>
        <dbReference type="Proteomes" id="UP000594800"/>
    </source>
</evidence>
<evidence type="ECO:0000313" key="2">
    <source>
        <dbReference type="EMBL" id="QPH55420.1"/>
    </source>
</evidence>
<proteinExistence type="predicted"/>
<dbReference type="KEGG" id="poz:I0K15_06710"/>
<sequence length="217" mass="23580">MMVRVAVWLLLLFAGLGLLAALAWMQSPLLTEPLRFGLTQIGVTLSGQQLLLIGLTLLAQPLIALPAFALIAGIFGLGGERVELVAGEVVVMRLKPGARWGGAMLGVALAALVFWGFMAAPTLLTQAVAALCATAFLWMGWSMWSMTIAFDAEQVMDRDMLGRWRSFAWADLQRIVPSAGSLETQLIFRGGRRLRVSVFYAGLGLLMDRAFAELRSR</sequence>
<gene>
    <name evidence="2" type="ORF">I0K15_06710</name>
</gene>
<keyword evidence="1" id="KW-1133">Transmembrane helix</keyword>
<dbReference type="AlphaFoldDB" id="A0A7S9LUV8"/>
<dbReference type="Proteomes" id="UP000594800">
    <property type="component" value="Chromosome"/>
</dbReference>
<name>A0A7S9LUV8_9RHOB</name>
<feature type="transmembrane region" description="Helical" evidence="1">
    <location>
        <begin position="49"/>
        <end position="77"/>
    </location>
</feature>
<dbReference type="RefSeq" id="WP_196104619.1">
    <property type="nucleotide sequence ID" value="NZ_CP064942.1"/>
</dbReference>
<evidence type="ECO:0000256" key="1">
    <source>
        <dbReference type="SAM" id="Phobius"/>
    </source>
</evidence>
<accession>A0A7S9LUV8</accession>
<protein>
    <submittedName>
        <fullName evidence="2">Uncharacterized protein</fullName>
    </submittedName>
</protein>
<keyword evidence="1" id="KW-0812">Transmembrane</keyword>
<reference evidence="2 3" key="1">
    <citation type="submission" date="2020-11" db="EMBL/GenBank/DDBJ databases">
        <title>Description of Pontivivens ytuae sp. nov. isolated from deep sea sediment of Mariana Trench.</title>
        <authorList>
            <person name="Wang Z."/>
            <person name="Sun Q.-L."/>
            <person name="Xu X.-D."/>
            <person name="Tang Y.-Z."/>
            <person name="Zhang J."/>
        </authorList>
    </citation>
    <scope>NUCLEOTIDE SEQUENCE [LARGE SCALE GENOMIC DNA]</scope>
    <source>
        <strain evidence="2 3">MT2928</strain>
    </source>
</reference>
<organism evidence="2 3">
    <name type="scientific">Pontivivens ytuae</name>
    <dbReference type="NCBI Taxonomy" id="2789856"/>
    <lineage>
        <taxon>Bacteria</taxon>
        <taxon>Pseudomonadati</taxon>
        <taxon>Pseudomonadota</taxon>
        <taxon>Alphaproteobacteria</taxon>
        <taxon>Rhodobacterales</taxon>
        <taxon>Paracoccaceae</taxon>
        <taxon>Pontivivens</taxon>
    </lineage>
</organism>
<dbReference type="EMBL" id="CP064942">
    <property type="protein sequence ID" value="QPH55420.1"/>
    <property type="molecule type" value="Genomic_DNA"/>
</dbReference>
<feature type="transmembrane region" description="Helical" evidence="1">
    <location>
        <begin position="98"/>
        <end position="117"/>
    </location>
</feature>